<organism evidence="2 3">
    <name type="scientific">Henosepilachna vigintioctopunctata</name>
    <dbReference type="NCBI Taxonomy" id="420089"/>
    <lineage>
        <taxon>Eukaryota</taxon>
        <taxon>Metazoa</taxon>
        <taxon>Ecdysozoa</taxon>
        <taxon>Arthropoda</taxon>
        <taxon>Hexapoda</taxon>
        <taxon>Insecta</taxon>
        <taxon>Pterygota</taxon>
        <taxon>Neoptera</taxon>
        <taxon>Endopterygota</taxon>
        <taxon>Coleoptera</taxon>
        <taxon>Polyphaga</taxon>
        <taxon>Cucujiformia</taxon>
        <taxon>Coccinelloidea</taxon>
        <taxon>Coccinellidae</taxon>
        <taxon>Epilachninae</taxon>
        <taxon>Epilachnini</taxon>
        <taxon>Henosepilachna</taxon>
    </lineage>
</organism>
<feature type="non-terminal residue" evidence="2">
    <location>
        <position position="1"/>
    </location>
</feature>
<name>A0AAW1VCA5_9CUCU</name>
<feature type="region of interest" description="Disordered" evidence="1">
    <location>
        <begin position="53"/>
        <end position="72"/>
    </location>
</feature>
<evidence type="ECO:0000313" key="2">
    <source>
        <dbReference type="EMBL" id="KAK9889998.1"/>
    </source>
</evidence>
<sequence length="72" mass="8211">TDSVKKHSKGKVDVYLLEGNNIIIFLKISKSQMSMDKLQESVLGFRPSSRKTLNYDEPDDSEAQSYMIDEVI</sequence>
<protein>
    <submittedName>
        <fullName evidence="2">Uncharacterized protein</fullName>
    </submittedName>
</protein>
<proteinExistence type="predicted"/>
<dbReference type="AlphaFoldDB" id="A0AAW1VCA5"/>
<dbReference type="EMBL" id="JARQZJ010000124">
    <property type="protein sequence ID" value="KAK9889998.1"/>
    <property type="molecule type" value="Genomic_DNA"/>
</dbReference>
<evidence type="ECO:0000256" key="1">
    <source>
        <dbReference type="SAM" id="MobiDB-lite"/>
    </source>
</evidence>
<reference evidence="2 3" key="1">
    <citation type="submission" date="2023-03" db="EMBL/GenBank/DDBJ databases">
        <title>Genome insight into feeding habits of ladybird beetles.</title>
        <authorList>
            <person name="Li H.-S."/>
            <person name="Huang Y.-H."/>
            <person name="Pang H."/>
        </authorList>
    </citation>
    <scope>NUCLEOTIDE SEQUENCE [LARGE SCALE GENOMIC DNA]</scope>
    <source>
        <strain evidence="2">SYSU_2023b</strain>
        <tissue evidence="2">Whole body</tissue>
    </source>
</reference>
<keyword evidence="3" id="KW-1185">Reference proteome</keyword>
<accession>A0AAW1VCA5</accession>
<gene>
    <name evidence="2" type="ORF">WA026_008812</name>
</gene>
<comment type="caution">
    <text evidence="2">The sequence shown here is derived from an EMBL/GenBank/DDBJ whole genome shotgun (WGS) entry which is preliminary data.</text>
</comment>
<evidence type="ECO:0000313" key="3">
    <source>
        <dbReference type="Proteomes" id="UP001431783"/>
    </source>
</evidence>
<dbReference type="Proteomes" id="UP001431783">
    <property type="component" value="Unassembled WGS sequence"/>
</dbReference>